<gene>
    <name evidence="1" type="ORF">F5144DRAFT_497327</name>
</gene>
<accession>A0ACB7NYV4</accession>
<proteinExistence type="predicted"/>
<name>A0ACB7NYV4_9PEZI</name>
<keyword evidence="2" id="KW-1185">Reference proteome</keyword>
<dbReference type="Proteomes" id="UP000724584">
    <property type="component" value="Unassembled WGS sequence"/>
</dbReference>
<evidence type="ECO:0000313" key="2">
    <source>
        <dbReference type="Proteomes" id="UP000724584"/>
    </source>
</evidence>
<reference evidence="1 2" key="1">
    <citation type="journal article" date="2021" name="Nat. Commun.">
        <title>Genetic determinants of endophytism in the Arabidopsis root mycobiome.</title>
        <authorList>
            <person name="Mesny F."/>
            <person name="Miyauchi S."/>
            <person name="Thiergart T."/>
            <person name="Pickel B."/>
            <person name="Atanasova L."/>
            <person name="Karlsson M."/>
            <person name="Huettel B."/>
            <person name="Barry K.W."/>
            <person name="Haridas S."/>
            <person name="Chen C."/>
            <person name="Bauer D."/>
            <person name="Andreopoulos W."/>
            <person name="Pangilinan J."/>
            <person name="LaButti K."/>
            <person name="Riley R."/>
            <person name="Lipzen A."/>
            <person name="Clum A."/>
            <person name="Drula E."/>
            <person name="Henrissat B."/>
            <person name="Kohler A."/>
            <person name="Grigoriev I.V."/>
            <person name="Martin F.M."/>
            <person name="Hacquard S."/>
        </authorList>
    </citation>
    <scope>NUCLEOTIDE SEQUENCE [LARGE SCALE GENOMIC DNA]</scope>
    <source>
        <strain evidence="1 2">MPI-SDFR-AT-0079</strain>
    </source>
</reference>
<protein>
    <submittedName>
        <fullName evidence="1">Uncharacterized protein</fullName>
    </submittedName>
</protein>
<dbReference type="EMBL" id="JAGIZQ010000006">
    <property type="protein sequence ID" value="KAH6623644.1"/>
    <property type="molecule type" value="Genomic_DNA"/>
</dbReference>
<comment type="caution">
    <text evidence="1">The sequence shown here is derived from an EMBL/GenBank/DDBJ whole genome shotgun (WGS) entry which is preliminary data.</text>
</comment>
<sequence length="942" mass="105191">MGNESSRPELPDGRSRSLSPLPRDDQLSPDSADDLPPPPSTMPTSFRVTDKGSGPPGARDSLAWRRRRKRSRSLSPKSTRATSPSPPPEDRIINASQPTRPARAVSPEQLPRPATQPTSSTRKRGRETFSEKKRRELKEAAAAAHVGIDKSEAEIEEFNKRMRGSARLSNKSKGKGKAAIRDVIQEEAAAVADSSIIDDDPQPSTLPQGKRGRRDSNSKSRKKRKSRAFRPDDIAAANQENENGHSGTTTRLMPNEHQSDGSISPEPSRASATDSHGSHSDPGYAEPVSVISAPDGSLVASDSDNQNEASAPLSPVASDTGSDAEESSPPLPRNRESVSPPLGSSVKSSRHSAKRQAKLPFFSRQEENNVQAFAELPHENAASPTQLRRSTRRRPAPRVEADAVAEDLDGQDSDRQTNNIGASQYRTGPLSSSERNRVTSAVERFREDEGLTQEEINQVIHDNPQTSNRPIHRQLWATIQDACPFRTRRKLISWCRQHFHNWAGRGTWTQAQDDELAHLIEIHGKKWSHIAGLINRYPGDVRDRWRNYLVCREVVKTDVWSEGEEERFRELVENSIDKIRQRTGEHSSRAPDELLNWLNISEAMGHTRSRLQCIQKWKRMCEAAPLADNVPTVLPPGKSWRLEKAREELRRITAEEKYRLMCAVRDLGVGTDTKINWKQIVNGTFRKRYERQALVVTWGRLRKAVPDWEWKTTRDCARYLCEMYEREGNFGSVDEDENDAIASTKKQRKGKKKSRRLAPADDSASESQEQTPADTEPNSDAQLSSAKSDTPPSQNTADEDVEMEDSMHAASHTKSAKNRPHYEEEQNGTVPRESSPSVGAHAARTKRRERRESMTEDTGTKEKRKELSSPASKATLSKPAKRSRRDSLPNGGAEDLKSKKRKMTSLQAMAKTNSASKSNGKSWSVVSSDMEDMEDIPATLPR</sequence>
<organism evidence="1 2">
    <name type="scientific">Chaetomium tenue</name>
    <dbReference type="NCBI Taxonomy" id="1854479"/>
    <lineage>
        <taxon>Eukaryota</taxon>
        <taxon>Fungi</taxon>
        <taxon>Dikarya</taxon>
        <taxon>Ascomycota</taxon>
        <taxon>Pezizomycotina</taxon>
        <taxon>Sordariomycetes</taxon>
        <taxon>Sordariomycetidae</taxon>
        <taxon>Sordariales</taxon>
        <taxon>Chaetomiaceae</taxon>
        <taxon>Chaetomium</taxon>
    </lineage>
</organism>
<evidence type="ECO:0000313" key="1">
    <source>
        <dbReference type="EMBL" id="KAH6623644.1"/>
    </source>
</evidence>